<comment type="subcellular location">
    <subcellularLocation>
        <location evidence="1">Nucleus</location>
    </subcellularLocation>
</comment>
<keyword evidence="9" id="KW-0238">DNA-binding</keyword>
<sequence length="2729" mass="299507">GGSWYLRVNNISNLTSSLKGSPLISVCKGLDSALNDKKKKYIDKVTALLSVWENVSVFITSSTQQQTNSLFDFILQHTLNLVLRGDWPKLQPAIKTHLTVTLQRCEGLLLKKHSQLAPRCHTLIGLVNDPWGNSTLTKILHNKEVSNNEALEFCHGEIGMILMMRLETLCESKCEDYALRLAETIMTCLRLPGSQLQQESERDQIDYIMDLYLVLMYRFQRSQDIIAELKQMELSEGLRLIQRYSQTNNSTNIHDFGARIWKNRSKVAIIAAHTVLASAMVHPVADPNLLQSLIFEWASIHDSKLTNAPQTFYNMVRKMIQTAESSQHIFIFSKVLALKFGNSIKSLCIELYIRALTTNMNEIEQVKTKNDKEQVRATEISLSNGFLLLADLVKDNLGVCRECVLTAFSLNPTQSCYDKIKSVAIASGKCSLPQSEVVCECKDLKRWNSCDNLNADTENNVKNITVDTGQLQQSKICDLDQYKSFCNDACNKCQEISKMNLSNQTTLEEKENTLDVTQSNVCHPHPHKYHCNKCQKINKMSLYNETTDKKEGTLDAQQSNMCHLPLNKYHCKDNCNKCQEISKQNSSNQATIDKKERTLDALILITGNAVTESTNYDVLSAPNQVLDAEELGLTPTLCDDLATVLSSPRYQMLSWVLDWSELSSICEKYLENAEEIRNTTKELKFLNIDYSQFKDWPSDEEEKDEYYGIEKGYEQCMELSPSSEEFYEDVDKRGSHNRDEGSSDSFHYRKRKSSKKVHDSNSSDSDYVFKGKKKTKSVKINKKYYDSDITTVKTDGLSHDKFNFRKTINKKMNKKIGSSMPVKMQTLSFIKNSDVCNDILKHKEPNKKEISSDSKFNDKDDSSEEKKDESPYDFFVAKSKSDPSVLKSLRMYRLHNSPNKVHNDPLPNLMSMNQSLRDSVPDLKRDFKKDITKLAPMLNTISSVEHHKDYIYGKSGHRLLTDHIDSSKHPCRLPSYAISNNYVNCLRQNVSKKDFLSKTVPGLNSLDMIRPAPSEATVQVVQLSGNVHRTSSPNNFQTDSTNATIQQNSTQASIQLPISRSNEINSSSSTHQPKSSSSTNDPITTRLLNSEPQVQNLEEPASSNSQQLLTQLNTSSNTFLNFLDPTSSLISSSSTNTLPTNLNVSTAQISSNIMTSHALPSVGTTQCPVLSPLSKTTQVKHAAFNNSSTSYQSSQPGQSTSQSTASVSHNRQVIKTTANSSVNTTFNVIRTTSSQAQHFSSQVIDVPQTSQSSSTPLTAHIQRIGQPSRLVSSSGFSSFAINANQRSSADDVLVRAPEEKFKVLEQGTSIMRCVLKDGRLYTSPDIGETQPDSSQNVTLSVHGISPDQIAHLFLTAATPPKEQTSNEQQENHRFIPSVASLPKFQQAFGKTMYQSNNIKGNGNSCSANPSTSSNSGDSHSFIQQTQTSENKKVPPQGGCSVLSKAVQTSKERDGINKRENVDNADSLSQGKAKVILRSQSTCIATPTPTINLTSLDSLLGRNYTKPTGSERPSELVQSPPGVIFACKVPVTISNNNILQGKPVTILKSAVSSDKNTQNKQESESRTSESVIQSNMSTLLAESLQNPNPIRSSSANSIASPSRDLAKSSNEPERKITDSQPVLPVMNVQRVSQNLPKNFQRSNVVQQGVARYQRPVIQTPSGSSQNQINPSLVKIPFRTVQAVIATNLNQNTTSTSTSVNETRSDTLITPTSIDPSLSSTTLEQLREFESVLEHVTNTSQMKERSSVKTQSHLENLNQQHLQPQPIAVSTPVKFTNTNTNPSTTTLLQSVSTSTIHDLPGERVSLTFISQSSSGATSNLITGSNQKLTSTTPVVVVQSCSRPVTSPALSVTSQSSSSPALPSSSGTSAGKITPSKSNKTSKSKSTNKTAPATTTLKVSTVPKPQQKPQEDEQTTQRIYAILDKYAEQLRNSPELKNKPAPRRRSNPPTNPSQTSKRKKSTQTKSKISSQQASCSSSGMEMSPGSEDIRTMGSEDSSNGVSQISQVLNSPQSRLDDPSTPTGGDVSSETSESLDAKDTRLQHRVVLTDSNQGQNRTLIVQDSLTPTVINVEGTKVLAGKQVVMGGAATVPLTLSLPNVPGGVKQVIFPVPADGRPFVVTKVPKMYRVHQVTMPSGSPLLTTSNSGAVVLRQMCVNKTGSNVKQVKLPMGSISSQNISGMSTQPTVVLPTSGHSFTFSQDSGLEQGGSLGINIDNTILLNSSSSSSISFLQSSVPSSFQSHVGTSTGSGLLSTATVTIPTSTDDTITCFKTSNLLSLSSSSSVPISSSTQELQNKPSEESCSSNLSCLSLDYKSHDLEEINYSRDSHRGTLTELPPMILTCNEKERNWNQVISTNSKEQTLQSKIEKEDFEEKKADHSTLHSPVKSILGLRIASSPNTLLIPKQEPPYVIVKDCMLDKKLLQLTSGLSTVENKKETKSDEAALTKSDICDEEGTASSDSAGSGRVKQRPSGSISSEDKTHLLPDNSQDPGSPWPYTIAKLDSLGKSNSPNTSLNIVTSRTGDLQNSKANHSQILTESQPSCYKRKSNNVENTIFQMAFRRSDRLRGNSKERESMEQRNAAELENELRLQKSLSEECEDLGVDEPSTSDLFPEAELLLDPDPSSGADSHLEMPSESFPPGLESSSSSPRSLSPMSRGFYLIVKNKRRKCTRSIQDMFSEKSSLSPASIPLQKHSIAELQKSSSSGTSTPVNGGSTASPVIDEIPLGCTSDESK</sequence>
<feature type="compositionally biased region" description="Low complexity" evidence="12">
    <location>
        <begin position="2629"/>
        <end position="2649"/>
    </location>
</feature>
<feature type="compositionally biased region" description="Polar residues" evidence="12">
    <location>
        <begin position="1027"/>
        <end position="1056"/>
    </location>
</feature>
<feature type="region of interest" description="Disordered" evidence="12">
    <location>
        <begin position="2672"/>
        <end position="2729"/>
    </location>
</feature>
<evidence type="ECO:0000256" key="7">
    <source>
        <dbReference type="ARBA" id="ARBA00022833"/>
    </source>
</evidence>
<dbReference type="GO" id="GO:0008270">
    <property type="term" value="F:zinc ion binding"/>
    <property type="evidence" value="ECO:0007669"/>
    <property type="project" value="UniProtKB-KW"/>
</dbReference>
<evidence type="ECO:0000256" key="10">
    <source>
        <dbReference type="ARBA" id="ARBA00023163"/>
    </source>
</evidence>
<keyword evidence="6" id="KW-0863">Zinc-finger</keyword>
<feature type="compositionally biased region" description="Basic and acidic residues" evidence="12">
    <location>
        <begin position="2428"/>
        <end position="2439"/>
    </location>
</feature>
<name>A0A1B6DDA9_9HEMI</name>
<protein>
    <recommendedName>
        <fullName evidence="13">Zinc finger protein Rlf/292/654 TPR repeats domain-containing protein</fullName>
    </recommendedName>
</protein>
<feature type="non-terminal residue" evidence="14">
    <location>
        <position position="1"/>
    </location>
</feature>
<evidence type="ECO:0000259" key="13">
    <source>
        <dbReference type="Pfam" id="PF25580"/>
    </source>
</evidence>
<dbReference type="GO" id="GO:0003677">
    <property type="term" value="F:DNA binding"/>
    <property type="evidence" value="ECO:0007669"/>
    <property type="project" value="UniProtKB-KW"/>
</dbReference>
<feature type="compositionally biased region" description="Low complexity" evidence="12">
    <location>
        <begin position="1960"/>
        <end position="1983"/>
    </location>
</feature>
<feature type="compositionally biased region" description="Low complexity" evidence="12">
    <location>
        <begin position="2275"/>
        <end position="2285"/>
    </location>
</feature>
<dbReference type="InterPro" id="IPR057986">
    <property type="entry name" value="TPR_Rlf/292/654"/>
</dbReference>
<feature type="region of interest" description="Disordered" evidence="12">
    <location>
        <begin position="1549"/>
        <end position="1572"/>
    </location>
</feature>
<feature type="compositionally biased region" description="Polar residues" evidence="12">
    <location>
        <begin position="2695"/>
        <end position="2713"/>
    </location>
</feature>
<dbReference type="InterPro" id="IPR052251">
    <property type="entry name" value="GH-ZnFinger_Regulators"/>
</dbReference>
<dbReference type="GO" id="GO:0005634">
    <property type="term" value="C:nucleus"/>
    <property type="evidence" value="ECO:0007669"/>
    <property type="project" value="UniProtKB-SubCell"/>
</dbReference>
<feature type="compositionally biased region" description="Low complexity" evidence="12">
    <location>
        <begin position="1844"/>
        <end position="1893"/>
    </location>
</feature>
<dbReference type="GO" id="GO:0000981">
    <property type="term" value="F:DNA-binding transcription factor activity, RNA polymerase II-specific"/>
    <property type="evidence" value="ECO:0007669"/>
    <property type="project" value="TreeGrafter"/>
</dbReference>
<accession>A0A1B6DDA9</accession>
<keyword evidence="11" id="KW-0539">Nucleus</keyword>
<evidence type="ECO:0000256" key="3">
    <source>
        <dbReference type="ARBA" id="ARBA00022553"/>
    </source>
</evidence>
<feature type="region of interest" description="Disordered" evidence="12">
    <location>
        <begin position="1844"/>
        <end position="1914"/>
    </location>
</feature>
<keyword evidence="7" id="KW-0862">Zinc</keyword>
<feature type="compositionally biased region" description="Polar residues" evidence="12">
    <location>
        <begin position="2501"/>
        <end position="2513"/>
    </location>
</feature>
<evidence type="ECO:0000256" key="5">
    <source>
        <dbReference type="ARBA" id="ARBA00022737"/>
    </source>
</evidence>
<evidence type="ECO:0000313" key="14">
    <source>
        <dbReference type="EMBL" id="JAS23575.1"/>
    </source>
</evidence>
<feature type="region of interest" description="Disordered" evidence="12">
    <location>
        <begin position="2426"/>
        <end position="2513"/>
    </location>
</feature>
<feature type="region of interest" description="Disordered" evidence="12">
    <location>
        <begin position="2275"/>
        <end position="2299"/>
    </location>
</feature>
<reference evidence="14" key="1">
    <citation type="submission" date="2015-12" db="EMBL/GenBank/DDBJ databases">
        <title>De novo transcriptome assembly of four potential Pierce s Disease insect vectors from Arizona vineyards.</title>
        <authorList>
            <person name="Tassone E.E."/>
        </authorList>
    </citation>
    <scope>NUCLEOTIDE SEQUENCE</scope>
</reference>
<keyword evidence="10" id="KW-0804">Transcription</keyword>
<evidence type="ECO:0000256" key="4">
    <source>
        <dbReference type="ARBA" id="ARBA00022723"/>
    </source>
</evidence>
<feature type="region of interest" description="Disordered" evidence="12">
    <location>
        <begin position="2611"/>
        <end position="2649"/>
    </location>
</feature>
<gene>
    <name evidence="14" type="ORF">g.20537</name>
</gene>
<evidence type="ECO:0000256" key="9">
    <source>
        <dbReference type="ARBA" id="ARBA00023125"/>
    </source>
</evidence>
<feature type="region of interest" description="Disordered" evidence="12">
    <location>
        <begin position="727"/>
        <end position="768"/>
    </location>
</feature>
<evidence type="ECO:0000256" key="1">
    <source>
        <dbReference type="ARBA" id="ARBA00004123"/>
    </source>
</evidence>
<feature type="compositionally biased region" description="Polar residues" evidence="12">
    <location>
        <begin position="1991"/>
        <end position="2030"/>
    </location>
</feature>
<feature type="region of interest" description="Disordered" evidence="12">
    <location>
        <begin position="1027"/>
        <end position="1085"/>
    </location>
</feature>
<comment type="similarity">
    <text evidence="2">Belongs to the krueppel C2H2-type zinc-finger protein family.</text>
</comment>
<feature type="compositionally biased region" description="Basic and acidic residues" evidence="12">
    <location>
        <begin position="1449"/>
        <end position="1461"/>
    </location>
</feature>
<dbReference type="EMBL" id="GEDC01013723">
    <property type="protein sequence ID" value="JAS23575.1"/>
    <property type="molecule type" value="Transcribed_RNA"/>
</dbReference>
<evidence type="ECO:0000256" key="8">
    <source>
        <dbReference type="ARBA" id="ARBA00023015"/>
    </source>
</evidence>
<feature type="compositionally biased region" description="Low complexity" evidence="12">
    <location>
        <begin position="1403"/>
        <end position="1420"/>
    </location>
</feature>
<feature type="compositionally biased region" description="Polar residues" evidence="12">
    <location>
        <begin position="1549"/>
        <end position="1559"/>
    </location>
</feature>
<keyword evidence="8" id="KW-0805">Transcription regulation</keyword>
<feature type="region of interest" description="Disordered" evidence="12">
    <location>
        <begin position="1186"/>
        <end position="1210"/>
    </location>
</feature>
<feature type="compositionally biased region" description="Polar residues" evidence="12">
    <location>
        <begin position="2672"/>
        <end position="2681"/>
    </location>
</feature>
<feature type="compositionally biased region" description="Low complexity" evidence="12">
    <location>
        <begin position="1187"/>
        <end position="1206"/>
    </location>
</feature>
<keyword evidence="3" id="KW-0597">Phosphoprotein</keyword>
<feature type="compositionally biased region" description="Low complexity" evidence="12">
    <location>
        <begin position="1585"/>
        <end position="1602"/>
    </location>
</feature>
<dbReference type="PANTHER" id="PTHR15507">
    <property type="entry name" value="ZINC FINGER PROTEIN RLF"/>
    <property type="match status" value="1"/>
</dbReference>
<feature type="region of interest" description="Disordered" evidence="12">
    <location>
        <begin position="846"/>
        <end position="867"/>
    </location>
</feature>
<evidence type="ECO:0000256" key="6">
    <source>
        <dbReference type="ARBA" id="ARBA00022771"/>
    </source>
</evidence>
<feature type="compositionally biased region" description="Low complexity" evidence="12">
    <location>
        <begin position="1058"/>
        <end position="1078"/>
    </location>
</feature>
<evidence type="ECO:0000256" key="11">
    <source>
        <dbReference type="ARBA" id="ARBA00023242"/>
    </source>
</evidence>
<feature type="compositionally biased region" description="Basic and acidic residues" evidence="12">
    <location>
        <begin position="729"/>
        <end position="741"/>
    </location>
</feature>
<dbReference type="Pfam" id="PF25580">
    <property type="entry name" value="TPR_Rlf"/>
    <property type="match status" value="1"/>
</dbReference>
<evidence type="ECO:0000256" key="2">
    <source>
        <dbReference type="ARBA" id="ARBA00006991"/>
    </source>
</evidence>
<keyword evidence="4" id="KW-0479">Metal-binding</keyword>
<feature type="region of interest" description="Disordered" evidence="12">
    <location>
        <begin position="1927"/>
        <end position="2036"/>
    </location>
</feature>
<feature type="region of interest" description="Disordered" evidence="12">
    <location>
        <begin position="1585"/>
        <end position="1621"/>
    </location>
</feature>
<organism evidence="14">
    <name type="scientific">Clastoptera arizonana</name>
    <name type="common">Arizona spittle bug</name>
    <dbReference type="NCBI Taxonomy" id="38151"/>
    <lineage>
        <taxon>Eukaryota</taxon>
        <taxon>Metazoa</taxon>
        <taxon>Ecdysozoa</taxon>
        <taxon>Arthropoda</taxon>
        <taxon>Hexapoda</taxon>
        <taxon>Insecta</taxon>
        <taxon>Pterygota</taxon>
        <taxon>Neoptera</taxon>
        <taxon>Paraneoptera</taxon>
        <taxon>Hemiptera</taxon>
        <taxon>Auchenorrhyncha</taxon>
        <taxon>Cercopoidea</taxon>
        <taxon>Clastopteridae</taxon>
        <taxon>Clastoptera</taxon>
    </lineage>
</organism>
<dbReference type="PANTHER" id="PTHR15507:SF17">
    <property type="entry name" value="C2H2-TYPE DOMAIN-CONTAINING PROTEIN"/>
    <property type="match status" value="1"/>
</dbReference>
<keyword evidence="5" id="KW-0677">Repeat</keyword>
<proteinExistence type="inferred from homology"/>
<evidence type="ECO:0000256" key="12">
    <source>
        <dbReference type="SAM" id="MobiDB-lite"/>
    </source>
</evidence>
<feature type="non-terminal residue" evidence="14">
    <location>
        <position position="2729"/>
    </location>
</feature>
<feature type="region of interest" description="Disordered" evidence="12">
    <location>
        <begin position="1399"/>
        <end position="1466"/>
    </location>
</feature>
<feature type="domain" description="Zinc finger protein Rlf/292/654 TPR repeats" evidence="13">
    <location>
        <begin position="286"/>
        <end position="423"/>
    </location>
</feature>
<feature type="compositionally biased region" description="Basic and acidic residues" evidence="12">
    <location>
        <begin position="1603"/>
        <end position="1616"/>
    </location>
</feature>